<keyword evidence="2" id="KW-1185">Reference proteome</keyword>
<evidence type="ECO:0000313" key="2">
    <source>
        <dbReference type="Proteomes" id="UP000596742"/>
    </source>
</evidence>
<dbReference type="Proteomes" id="UP000596742">
    <property type="component" value="Unassembled WGS sequence"/>
</dbReference>
<dbReference type="EMBL" id="UYJE01009095">
    <property type="protein sequence ID" value="VDI69872.1"/>
    <property type="molecule type" value="Genomic_DNA"/>
</dbReference>
<name>A0A8B6GW51_MYTGA</name>
<accession>A0A8B6GW51</accession>
<sequence>MYFSAQILLDSFNDFEKCSGLKVNFSKTEATWIGRNKFNKEGSLPIKWTDGFKTLGLKFNACEEMVFLENDISTIFSKVKKTYPYVYSSIHDGTTNNVLVATSSPCPIFTTFKLMFCLAKCKGISDINGILDCDIQYGCDAWKSLKQECITCAGAEGVDRFSSCTKKQRVNVAGNMILSKYPITKAESTFFVSNKQANRQGKLIVETAGRTIACTKMTTALNDDYYEPETKELFSSSWAVENLSQAKCIMSNFQQQDKVILMGDLECGPAILSNNIRKEHELSYNNLTIQFDSPYVRDVGHQTSRGANIITTHVMQKGYNGQHTCKRVFGGTYNGIKLSNQYGVKCTIPL</sequence>
<dbReference type="Gene3D" id="3.60.10.10">
    <property type="entry name" value="Endonuclease/exonuclease/phosphatase"/>
    <property type="match status" value="1"/>
</dbReference>
<gene>
    <name evidence="1" type="ORF">MGAL_10B030707</name>
</gene>
<comment type="caution">
    <text evidence="1">The sequence shown here is derived from an EMBL/GenBank/DDBJ whole genome shotgun (WGS) entry which is preliminary data.</text>
</comment>
<reference evidence="1" key="1">
    <citation type="submission" date="2018-11" db="EMBL/GenBank/DDBJ databases">
        <authorList>
            <person name="Alioto T."/>
            <person name="Alioto T."/>
        </authorList>
    </citation>
    <scope>NUCLEOTIDE SEQUENCE</scope>
</reference>
<proteinExistence type="predicted"/>
<organism evidence="1 2">
    <name type="scientific">Mytilus galloprovincialis</name>
    <name type="common">Mediterranean mussel</name>
    <dbReference type="NCBI Taxonomy" id="29158"/>
    <lineage>
        <taxon>Eukaryota</taxon>
        <taxon>Metazoa</taxon>
        <taxon>Spiralia</taxon>
        <taxon>Lophotrochozoa</taxon>
        <taxon>Mollusca</taxon>
        <taxon>Bivalvia</taxon>
        <taxon>Autobranchia</taxon>
        <taxon>Pteriomorphia</taxon>
        <taxon>Mytilida</taxon>
        <taxon>Mytiloidea</taxon>
        <taxon>Mytilidae</taxon>
        <taxon>Mytilinae</taxon>
        <taxon>Mytilus</taxon>
    </lineage>
</organism>
<evidence type="ECO:0000313" key="1">
    <source>
        <dbReference type="EMBL" id="VDI69872.1"/>
    </source>
</evidence>
<dbReference type="OrthoDB" id="6128907at2759"/>
<protein>
    <submittedName>
        <fullName evidence="1">Uncharacterized protein</fullName>
    </submittedName>
</protein>
<dbReference type="InterPro" id="IPR036691">
    <property type="entry name" value="Endo/exonu/phosph_ase_sf"/>
</dbReference>
<dbReference type="AlphaFoldDB" id="A0A8B6GW51"/>